<keyword evidence="2 7" id="KW-0813">Transport</keyword>
<evidence type="ECO:0000256" key="4">
    <source>
        <dbReference type="ARBA" id="ARBA00023065"/>
    </source>
</evidence>
<gene>
    <name evidence="7" type="primary">atpH</name>
    <name evidence="8" type="ordered locus">Ornrh_0420</name>
</gene>
<evidence type="ECO:0000256" key="7">
    <source>
        <dbReference type="HAMAP-Rule" id="MF_01416"/>
    </source>
</evidence>
<dbReference type="Proteomes" id="UP000006051">
    <property type="component" value="Chromosome"/>
</dbReference>
<dbReference type="InterPro" id="IPR000711">
    <property type="entry name" value="ATPase_OSCP/dsu"/>
</dbReference>
<organism evidence="8 9">
    <name type="scientific">Ornithobacterium rhinotracheale (strain ATCC 51463 / DSM 15997 / CCUG 23171 / CIP 104009 / LMG 9086)</name>
    <dbReference type="NCBI Taxonomy" id="867902"/>
    <lineage>
        <taxon>Bacteria</taxon>
        <taxon>Pseudomonadati</taxon>
        <taxon>Bacteroidota</taxon>
        <taxon>Flavobacteriia</taxon>
        <taxon>Flavobacteriales</taxon>
        <taxon>Weeksellaceae</taxon>
        <taxon>Ornithobacterium</taxon>
    </lineage>
</organism>
<dbReference type="PRINTS" id="PR00125">
    <property type="entry name" value="ATPASEDELTA"/>
</dbReference>
<dbReference type="NCBIfam" id="TIGR01145">
    <property type="entry name" value="ATP_synt_delta"/>
    <property type="match status" value="1"/>
</dbReference>
<dbReference type="SUPFAM" id="SSF47928">
    <property type="entry name" value="N-terminal domain of the delta subunit of the F1F0-ATP synthase"/>
    <property type="match status" value="1"/>
</dbReference>
<reference evidence="8 9" key="1">
    <citation type="submission" date="2012-06" db="EMBL/GenBank/DDBJ databases">
        <title>The complete genome of Ornithobacterium rhinotracheale DSM 15997.</title>
        <authorList>
            <consortium name="US DOE Joint Genome Institute (JGI-PGF)"/>
            <person name="Lucas S."/>
            <person name="Copeland A."/>
            <person name="Lapidus A."/>
            <person name="Goodwin L."/>
            <person name="Pitluck S."/>
            <person name="Peters L."/>
            <person name="Mikhailova N."/>
            <person name="Teshima H."/>
            <person name="Kyrpides N."/>
            <person name="Mavromatis K."/>
            <person name="Pagani I."/>
            <person name="Ivanova N."/>
            <person name="Ovchinnikova G."/>
            <person name="Zeytun A."/>
            <person name="Detter J.C."/>
            <person name="Han C."/>
            <person name="Land M."/>
            <person name="Hauser L."/>
            <person name="Markowitz V."/>
            <person name="Cheng J.-F."/>
            <person name="Hugenholtz P."/>
            <person name="Woyke T."/>
            <person name="Wu D."/>
            <person name="Lang E."/>
            <person name="Kopitz M."/>
            <person name="Brambilla E."/>
            <person name="Klenk H.-P."/>
            <person name="Eisen J.A."/>
        </authorList>
    </citation>
    <scope>NUCLEOTIDE SEQUENCE [LARGE SCALE GENOMIC DNA]</scope>
    <source>
        <strain evidence="9">ATCC 51463 / DSM 15997 / CCUG 23171 / LMG 9086</strain>
    </source>
</reference>
<dbReference type="GeneID" id="71568680"/>
<evidence type="ECO:0000256" key="3">
    <source>
        <dbReference type="ARBA" id="ARBA00022781"/>
    </source>
</evidence>
<dbReference type="Gene3D" id="1.10.520.20">
    <property type="entry name" value="N-terminal domain of the delta subunit of the F1F0-ATP synthase"/>
    <property type="match status" value="1"/>
</dbReference>
<comment type="function">
    <text evidence="7">F(1)F(0) ATP synthase produces ATP from ADP in the presence of a proton or sodium gradient. F-type ATPases consist of two structural domains, F(1) containing the extramembraneous catalytic core and F(0) containing the membrane proton channel, linked together by a central stalk and a peripheral stalk. During catalysis, ATP synthesis in the catalytic domain of F(1) is coupled via a rotary mechanism of the central stalk subunits to proton translocation.</text>
</comment>
<protein>
    <recommendedName>
        <fullName evidence="7">ATP synthase subunit delta</fullName>
    </recommendedName>
    <alternativeName>
        <fullName evidence="7">ATP synthase F(1) sector subunit delta</fullName>
    </alternativeName>
    <alternativeName>
        <fullName evidence="7">F-type ATPase subunit delta</fullName>
        <shortName evidence="7">F-ATPase subunit delta</shortName>
    </alternativeName>
</protein>
<keyword evidence="9" id="KW-1185">Reference proteome</keyword>
<dbReference type="GO" id="GO:0046933">
    <property type="term" value="F:proton-transporting ATP synthase activity, rotational mechanism"/>
    <property type="evidence" value="ECO:0007669"/>
    <property type="project" value="UniProtKB-UniRule"/>
</dbReference>
<dbReference type="eggNOG" id="COG0712">
    <property type="taxonomic scope" value="Bacteria"/>
</dbReference>
<evidence type="ECO:0000256" key="6">
    <source>
        <dbReference type="ARBA" id="ARBA00023310"/>
    </source>
</evidence>
<evidence type="ECO:0000256" key="5">
    <source>
        <dbReference type="ARBA" id="ARBA00023136"/>
    </source>
</evidence>
<dbReference type="STRING" id="867902.Ornrh_0420"/>
<accession>I3ZY43</accession>
<keyword evidence="7" id="KW-1003">Cell membrane</keyword>
<evidence type="ECO:0000313" key="8">
    <source>
        <dbReference type="EMBL" id="AFL96627.1"/>
    </source>
</evidence>
<comment type="subcellular location">
    <subcellularLocation>
        <location evidence="7">Cell inner membrane</location>
        <topology evidence="7">Peripheral membrane protein</topology>
    </subcellularLocation>
    <subcellularLocation>
        <location evidence="1">Membrane</location>
    </subcellularLocation>
</comment>
<keyword evidence="5 7" id="KW-0472">Membrane</keyword>
<comment type="function">
    <text evidence="7">This protein is part of the stalk that links CF(0) to CF(1). It either transmits conformational changes from CF(0) to CF(1) or is implicated in proton conduction.</text>
</comment>
<sequence>MANYRVAKRYAKAFFEVLPSEKQEKAVQEMRDILKAFKASRDLKNFLSSPIISDEKKLNIAKSVFKDFTPETQNLVELLIQNGRAGNLKEVAKAIIERYRTINGIKKALISSAHPLSQEQLNAIVEKAQTSLGVSADKIEVVQKIDESLIGGFILRIDDTQFDASIKTRLNEIKQAFDTKKITSKI</sequence>
<dbReference type="GO" id="GO:0045259">
    <property type="term" value="C:proton-transporting ATP synthase complex"/>
    <property type="evidence" value="ECO:0007669"/>
    <property type="project" value="UniProtKB-KW"/>
</dbReference>
<dbReference type="PATRIC" id="fig|867902.3.peg.412"/>
<dbReference type="KEGG" id="orh:Ornrh_0420"/>
<evidence type="ECO:0000256" key="2">
    <source>
        <dbReference type="ARBA" id="ARBA00022448"/>
    </source>
</evidence>
<dbReference type="HAMAP" id="MF_01416">
    <property type="entry name" value="ATP_synth_delta_bact"/>
    <property type="match status" value="1"/>
</dbReference>
<name>I3ZY43_ORNRL</name>
<keyword evidence="4 7" id="KW-0406">Ion transport</keyword>
<dbReference type="AlphaFoldDB" id="I3ZY43"/>
<dbReference type="InterPro" id="IPR026015">
    <property type="entry name" value="ATP_synth_OSCP/delta_N_sf"/>
</dbReference>
<comment type="similarity">
    <text evidence="7">Belongs to the ATPase delta chain family.</text>
</comment>
<dbReference type="RefSeq" id="WP_014790254.1">
    <property type="nucleotide sequence ID" value="NC_018016.1"/>
</dbReference>
<keyword evidence="6 7" id="KW-0066">ATP synthesis</keyword>
<proteinExistence type="inferred from homology"/>
<comment type="subunit">
    <text evidence="7">F-type ATPases have 2 components, F(1) - the catalytic core - and F(0) - the membrane proton channel. F(1) has five subunits: alpha(3), beta(3), gamma(1), delta(1), epsilon(1). F(0) has three main subunits: a(1), b(2) and c(10-14). The alpha and beta chains form an alternating ring which encloses part of the gamma chain. F(1) is attached to F(0) by a central stalk formed by the gamma and epsilon chains, while a peripheral stalk is formed by the delta and b chains.</text>
</comment>
<dbReference type="EMBL" id="CP003283">
    <property type="protein sequence ID" value="AFL96627.1"/>
    <property type="molecule type" value="Genomic_DNA"/>
</dbReference>
<keyword evidence="3 7" id="KW-0375">Hydrogen ion transport</keyword>
<dbReference type="HOGENOM" id="CLU_085114_4_1_10"/>
<evidence type="ECO:0000313" key="9">
    <source>
        <dbReference type="Proteomes" id="UP000006051"/>
    </source>
</evidence>
<keyword evidence="7" id="KW-0997">Cell inner membrane</keyword>
<dbReference type="Pfam" id="PF00213">
    <property type="entry name" value="OSCP"/>
    <property type="match status" value="1"/>
</dbReference>
<dbReference type="GO" id="GO:0005886">
    <property type="term" value="C:plasma membrane"/>
    <property type="evidence" value="ECO:0007669"/>
    <property type="project" value="UniProtKB-SubCell"/>
</dbReference>
<dbReference type="PANTHER" id="PTHR11910">
    <property type="entry name" value="ATP SYNTHASE DELTA CHAIN"/>
    <property type="match status" value="1"/>
</dbReference>
<evidence type="ECO:0000256" key="1">
    <source>
        <dbReference type="ARBA" id="ARBA00004370"/>
    </source>
</evidence>
<dbReference type="GeneID" id="97257173"/>
<keyword evidence="7" id="KW-0139">CF(1)</keyword>